<keyword evidence="1" id="KW-1133">Transmembrane helix</keyword>
<keyword evidence="1" id="KW-0472">Membrane</keyword>
<keyword evidence="3" id="KW-1185">Reference proteome</keyword>
<evidence type="ECO:0000256" key="1">
    <source>
        <dbReference type="SAM" id="Phobius"/>
    </source>
</evidence>
<feature type="transmembrane region" description="Helical" evidence="1">
    <location>
        <begin position="6"/>
        <end position="28"/>
    </location>
</feature>
<organism evidence="2 3">
    <name type="scientific">Vagococcus salmoninarum</name>
    <dbReference type="NCBI Taxonomy" id="2739"/>
    <lineage>
        <taxon>Bacteria</taxon>
        <taxon>Bacillati</taxon>
        <taxon>Bacillota</taxon>
        <taxon>Bacilli</taxon>
        <taxon>Lactobacillales</taxon>
        <taxon>Enterococcaceae</taxon>
        <taxon>Vagococcus</taxon>
    </lineage>
</organism>
<dbReference type="EMBL" id="NGJU01000009">
    <property type="protein sequence ID" value="RST95794.1"/>
    <property type="molecule type" value="Genomic_DNA"/>
</dbReference>
<dbReference type="AlphaFoldDB" id="A0A429ZQ13"/>
<evidence type="ECO:0000313" key="3">
    <source>
        <dbReference type="Proteomes" id="UP000287239"/>
    </source>
</evidence>
<evidence type="ECO:0000313" key="2">
    <source>
        <dbReference type="EMBL" id="RST95794.1"/>
    </source>
</evidence>
<dbReference type="RefSeq" id="WP_126779668.1">
    <property type="nucleotide sequence ID" value="NZ_CP177121.1"/>
</dbReference>
<dbReference type="Proteomes" id="UP000287239">
    <property type="component" value="Unassembled WGS sequence"/>
</dbReference>
<protein>
    <submittedName>
        <fullName evidence="2">Uncharacterized protein</fullName>
    </submittedName>
</protein>
<sequence length="222" mass="25331">MFEKPINILAWLLALFFLVILGGLAYYLTTRVKELEAEVMVLKADRRRHLTKQTAHLKHRKLGDDTEIHSSKSGAPDIDWLESFAHLTDRLNNQSMILFTASKNIIDAHLTIKNNLATTATHIFKGDNMASYQETAIGLEEIFLDLKRTCSTDHHYHHQLLHMLTQLASLIDREYTSQLESDLKAHQTCVTDFSTLMTTFLAAASEIRELEWSKIKALSHSV</sequence>
<accession>A0A429ZQ13</accession>
<reference evidence="2 3" key="1">
    <citation type="submission" date="2017-05" db="EMBL/GenBank/DDBJ databases">
        <title>Vagococcus spp. assemblies.</title>
        <authorList>
            <person name="Gulvik C.A."/>
        </authorList>
    </citation>
    <scope>NUCLEOTIDE SEQUENCE [LARGE SCALE GENOMIC DNA]</scope>
    <source>
        <strain evidence="2 3">NCFB 2777</strain>
    </source>
</reference>
<name>A0A429ZQ13_9ENTE</name>
<gene>
    <name evidence="2" type="ORF">CBF35_07475</name>
</gene>
<dbReference type="GeneID" id="98568204"/>
<keyword evidence="1" id="KW-0812">Transmembrane</keyword>
<comment type="caution">
    <text evidence="2">The sequence shown here is derived from an EMBL/GenBank/DDBJ whole genome shotgun (WGS) entry which is preliminary data.</text>
</comment>
<proteinExistence type="predicted"/>